<feature type="region of interest" description="Disordered" evidence="1">
    <location>
        <begin position="57"/>
        <end position="127"/>
    </location>
</feature>
<name>A0AAQ3PHL5_VIGMU</name>
<organism evidence="2 3">
    <name type="scientific">Vigna mungo</name>
    <name type="common">Black gram</name>
    <name type="synonym">Phaseolus mungo</name>
    <dbReference type="NCBI Taxonomy" id="3915"/>
    <lineage>
        <taxon>Eukaryota</taxon>
        <taxon>Viridiplantae</taxon>
        <taxon>Streptophyta</taxon>
        <taxon>Embryophyta</taxon>
        <taxon>Tracheophyta</taxon>
        <taxon>Spermatophyta</taxon>
        <taxon>Magnoliopsida</taxon>
        <taxon>eudicotyledons</taxon>
        <taxon>Gunneridae</taxon>
        <taxon>Pentapetalae</taxon>
        <taxon>rosids</taxon>
        <taxon>fabids</taxon>
        <taxon>Fabales</taxon>
        <taxon>Fabaceae</taxon>
        <taxon>Papilionoideae</taxon>
        <taxon>50 kb inversion clade</taxon>
        <taxon>NPAAA clade</taxon>
        <taxon>indigoferoid/millettioid clade</taxon>
        <taxon>Phaseoleae</taxon>
        <taxon>Vigna</taxon>
    </lineage>
</organism>
<accession>A0AAQ3PHL5</accession>
<gene>
    <name evidence="2" type="ORF">V8G54_004589</name>
</gene>
<dbReference type="AlphaFoldDB" id="A0AAQ3PHL5"/>
<reference evidence="2 3" key="1">
    <citation type="journal article" date="2023" name="Life. Sci Alliance">
        <title>Evolutionary insights into 3D genome organization and epigenetic landscape of Vigna mungo.</title>
        <authorList>
            <person name="Junaid A."/>
            <person name="Singh B."/>
            <person name="Bhatia S."/>
        </authorList>
    </citation>
    <scope>NUCLEOTIDE SEQUENCE [LARGE SCALE GENOMIC DNA]</scope>
    <source>
        <strain evidence="2">Urdbean</strain>
    </source>
</reference>
<feature type="compositionally biased region" description="Basic and acidic residues" evidence="1">
    <location>
        <begin position="63"/>
        <end position="83"/>
    </location>
</feature>
<evidence type="ECO:0000313" key="2">
    <source>
        <dbReference type="EMBL" id="WVZ26045.1"/>
    </source>
</evidence>
<feature type="compositionally biased region" description="Basic residues" evidence="1">
    <location>
        <begin position="84"/>
        <end position="93"/>
    </location>
</feature>
<keyword evidence="3" id="KW-1185">Reference proteome</keyword>
<dbReference type="Proteomes" id="UP001374535">
    <property type="component" value="Chromosome 1"/>
</dbReference>
<sequence>MIVFVGVSNDLREETLSSQGQPLATFTSYFTSCTAADAFKQEISHFKPCENQKIQENAASDAFGKEKSHFNHSDNRKIQDRGTPRKRKRHRSSSRQLPFRKDVSQTIQLEGSRSKKGQPIVLDVDDDDDEAHIVEKTENQFPE</sequence>
<evidence type="ECO:0000256" key="1">
    <source>
        <dbReference type="SAM" id="MobiDB-lite"/>
    </source>
</evidence>
<protein>
    <submittedName>
        <fullName evidence="2">Uncharacterized protein</fullName>
    </submittedName>
</protein>
<dbReference type="EMBL" id="CP144700">
    <property type="protein sequence ID" value="WVZ26045.1"/>
    <property type="molecule type" value="Genomic_DNA"/>
</dbReference>
<evidence type="ECO:0000313" key="3">
    <source>
        <dbReference type="Proteomes" id="UP001374535"/>
    </source>
</evidence>
<proteinExistence type="predicted"/>